<feature type="compositionally biased region" description="Polar residues" evidence="1">
    <location>
        <begin position="269"/>
        <end position="291"/>
    </location>
</feature>
<feature type="compositionally biased region" description="Polar residues" evidence="1">
    <location>
        <begin position="243"/>
        <end position="252"/>
    </location>
</feature>
<evidence type="ECO:0000256" key="1">
    <source>
        <dbReference type="SAM" id="MobiDB-lite"/>
    </source>
</evidence>
<dbReference type="EMBL" id="DF836296">
    <property type="protein sequence ID" value="GAN01448.1"/>
    <property type="molecule type" value="Genomic_DNA"/>
</dbReference>
<feature type="domain" description="C2 NT-type" evidence="2">
    <location>
        <begin position="6"/>
        <end position="142"/>
    </location>
</feature>
<dbReference type="InterPro" id="IPR039931">
    <property type="entry name" value="EEIG1/2-like"/>
</dbReference>
<sequence>MTFSRLFVSKDRKIDFELTILIQDLTNVPLVSGLYYVKWRLKNAAHTSGSTVRAPIRDHCIFWGHPISTMAHLVISKQQILGPCELRLEVYQELGGSRDTVPIGSLTINLSEYASSGLTTRRYLLDECKFNSTIKLSIKVDQKSDSSIEFQLPPLKKQQVFTDIPSMITERQERSAVFDERSMHSAHLSTSSYNNMNNSNSSPNAGGGRGGNDAAASSLRPQTPILRKSQSAMSLPQYCRQVTPFSDTNDPSPTDLVEQLFKSKPPPTASSKLSISVGNGGSSSPTHSSPQ</sequence>
<feature type="compositionally biased region" description="Low complexity" evidence="1">
    <location>
        <begin position="189"/>
        <end position="204"/>
    </location>
</feature>
<gene>
    <name evidence="3" type="ORF">MAM1_0007c00881</name>
</gene>
<accession>A0A0C9MHJ9</accession>
<reference evidence="3" key="1">
    <citation type="submission" date="2014-09" db="EMBL/GenBank/DDBJ databases">
        <title>Draft genome sequence of an oleaginous Mucoromycotina fungus Mucor ambiguus NBRC6742.</title>
        <authorList>
            <person name="Takeda I."/>
            <person name="Yamane N."/>
            <person name="Morita T."/>
            <person name="Tamano K."/>
            <person name="Machida M."/>
            <person name="Baker S."/>
            <person name="Koike H."/>
        </authorList>
    </citation>
    <scope>NUCLEOTIDE SEQUENCE</scope>
    <source>
        <strain evidence="3">NBRC 6742</strain>
    </source>
</reference>
<dbReference type="OrthoDB" id="3365224at2759"/>
<dbReference type="PANTHER" id="PTHR21456:SF1">
    <property type="entry name" value="C2 NT-TYPE DOMAIN-CONTAINING PROTEIN"/>
    <property type="match status" value="1"/>
</dbReference>
<dbReference type="Proteomes" id="UP000053815">
    <property type="component" value="Unassembled WGS sequence"/>
</dbReference>
<evidence type="ECO:0000313" key="4">
    <source>
        <dbReference type="Proteomes" id="UP000053815"/>
    </source>
</evidence>
<dbReference type="AlphaFoldDB" id="A0A0C9MHJ9"/>
<evidence type="ECO:0000259" key="2">
    <source>
        <dbReference type="PROSITE" id="PS51840"/>
    </source>
</evidence>
<protein>
    <recommendedName>
        <fullName evidence="2">C2 NT-type domain-containing protein</fullName>
    </recommendedName>
</protein>
<proteinExistence type="predicted"/>
<dbReference type="InterPro" id="IPR019448">
    <property type="entry name" value="NT-C2"/>
</dbReference>
<name>A0A0C9MHJ9_9FUNG</name>
<keyword evidence="4" id="KW-1185">Reference proteome</keyword>
<feature type="region of interest" description="Disordered" evidence="1">
    <location>
        <begin position="189"/>
        <end position="217"/>
    </location>
</feature>
<organism evidence="3">
    <name type="scientific">Mucor ambiguus</name>
    <dbReference type="NCBI Taxonomy" id="91626"/>
    <lineage>
        <taxon>Eukaryota</taxon>
        <taxon>Fungi</taxon>
        <taxon>Fungi incertae sedis</taxon>
        <taxon>Mucoromycota</taxon>
        <taxon>Mucoromycotina</taxon>
        <taxon>Mucoromycetes</taxon>
        <taxon>Mucorales</taxon>
        <taxon>Mucorineae</taxon>
        <taxon>Mucoraceae</taxon>
        <taxon>Mucor</taxon>
    </lineage>
</organism>
<dbReference type="STRING" id="91626.A0A0C9MHJ9"/>
<dbReference type="PANTHER" id="PTHR21456">
    <property type="entry name" value="FAMILY WITH SEQUENCE SIMILARITY 102"/>
    <property type="match status" value="1"/>
</dbReference>
<feature type="region of interest" description="Disordered" evidence="1">
    <location>
        <begin position="242"/>
        <end position="291"/>
    </location>
</feature>
<dbReference type="PROSITE" id="PS51840">
    <property type="entry name" value="C2_NT"/>
    <property type="match status" value="1"/>
</dbReference>
<evidence type="ECO:0000313" key="3">
    <source>
        <dbReference type="EMBL" id="GAN01448.1"/>
    </source>
</evidence>
<dbReference type="Pfam" id="PF10358">
    <property type="entry name" value="NT-C2"/>
    <property type="match status" value="1"/>
</dbReference>